<dbReference type="EMBL" id="SGPM01000016">
    <property type="protein sequence ID" value="THH32739.1"/>
    <property type="molecule type" value="Genomic_DNA"/>
</dbReference>
<evidence type="ECO:0000313" key="2">
    <source>
        <dbReference type="EMBL" id="THH32739.1"/>
    </source>
</evidence>
<reference evidence="2 3" key="1">
    <citation type="submission" date="2019-02" db="EMBL/GenBank/DDBJ databases">
        <title>Genome sequencing of the rare red list fungi Antrodiella citrinella (Flaviporus citrinellus).</title>
        <authorList>
            <person name="Buettner E."/>
            <person name="Kellner H."/>
        </authorList>
    </citation>
    <scope>NUCLEOTIDE SEQUENCE [LARGE SCALE GENOMIC DNA]</scope>
    <source>
        <strain evidence="2 3">DSM 108506</strain>
    </source>
</reference>
<comment type="caution">
    <text evidence="2">The sequence shown here is derived from an EMBL/GenBank/DDBJ whole genome shotgun (WGS) entry which is preliminary data.</text>
</comment>
<sequence length="166" mass="19000">MPDNLIQNLELTINRTYNVIMLSPEVHQLFDIYDICLKKISIVHEYKIEYFNNEAIKRALRKSFDEGRLVDTPVTLNYHDPTSTAGMDDLPNPLFIELHATIARIFRMSGAGKFFENLLSQYPPTGNSILASTWADMERQIKLHDLSSQIKAGLDLNTRKSRNATT</sequence>
<name>A0A4S4N1F1_9APHY</name>
<keyword evidence="3" id="KW-1185">Reference proteome</keyword>
<dbReference type="InterPro" id="IPR003615">
    <property type="entry name" value="HNH_nuc"/>
</dbReference>
<organism evidence="2 3">
    <name type="scientific">Antrodiella citrinella</name>
    <dbReference type="NCBI Taxonomy" id="2447956"/>
    <lineage>
        <taxon>Eukaryota</taxon>
        <taxon>Fungi</taxon>
        <taxon>Dikarya</taxon>
        <taxon>Basidiomycota</taxon>
        <taxon>Agaricomycotina</taxon>
        <taxon>Agaricomycetes</taxon>
        <taxon>Polyporales</taxon>
        <taxon>Steccherinaceae</taxon>
        <taxon>Antrodiella</taxon>
    </lineage>
</organism>
<accession>A0A4S4N1F1</accession>
<proteinExistence type="predicted"/>
<dbReference type="Pfam" id="PF13391">
    <property type="entry name" value="HNH_2"/>
    <property type="match status" value="1"/>
</dbReference>
<dbReference type="OrthoDB" id="2757744at2759"/>
<evidence type="ECO:0000313" key="3">
    <source>
        <dbReference type="Proteomes" id="UP000308730"/>
    </source>
</evidence>
<protein>
    <recommendedName>
        <fullName evidence="1">HNH nuclease domain-containing protein</fullName>
    </recommendedName>
</protein>
<dbReference type="Proteomes" id="UP000308730">
    <property type="component" value="Unassembled WGS sequence"/>
</dbReference>
<gene>
    <name evidence="2" type="ORF">EUX98_g1429</name>
</gene>
<evidence type="ECO:0000259" key="1">
    <source>
        <dbReference type="Pfam" id="PF13391"/>
    </source>
</evidence>
<dbReference type="AlphaFoldDB" id="A0A4S4N1F1"/>
<feature type="domain" description="HNH nuclease" evidence="1">
    <location>
        <begin position="11"/>
        <end position="37"/>
    </location>
</feature>